<gene>
    <name evidence="1" type="ORF">PL14_14195</name>
</gene>
<sequence length="240" mass="25201">MFNKLADIKTKLSDVLSMLRKLVCIGEVSIVDAQLRRVKVTFPGLRYPESDWLPVLGMRSKSVSISCNLEVGEQVLCLFIPSGSMMSGYVLGSMANKSAKPYIANVDKFGVQFKDGTLLEYDQSTQTGVLKIGGGTPAITVSPEKVLIDAKLEVTGATELFDTLKVAKATTLMDTLTGMKTATFTGLVGAAGYGSNTGGAAVMSSGAILQGSVTINGVTVAVISHTHNDAEGRPTSTANQ</sequence>
<dbReference type="InterPro" id="IPR037026">
    <property type="entry name" value="Vgr_OB-fold_dom_sf"/>
</dbReference>
<dbReference type="EMBL" id="JAHGUI010000060">
    <property type="protein sequence ID" value="MBT2919828.1"/>
    <property type="molecule type" value="Genomic_DNA"/>
</dbReference>
<dbReference type="RefSeq" id="WP_064626341.1">
    <property type="nucleotide sequence ID" value="NZ_JAHGUI010000060.1"/>
</dbReference>
<proteinExistence type="predicted"/>
<dbReference type="Gene3D" id="2.40.50.230">
    <property type="entry name" value="Gp5 N-terminal domain"/>
    <property type="match status" value="1"/>
</dbReference>
<dbReference type="AlphaFoldDB" id="A0ABD4QY31"/>
<name>A0ABD4QY31_VIBAN</name>
<evidence type="ECO:0000313" key="1">
    <source>
        <dbReference type="EMBL" id="MBT2919828.1"/>
    </source>
</evidence>
<organism evidence="1 2">
    <name type="scientific">Vibrio anguillarum</name>
    <name type="common">Listonella anguillarum</name>
    <dbReference type="NCBI Taxonomy" id="55601"/>
    <lineage>
        <taxon>Bacteria</taxon>
        <taxon>Pseudomonadati</taxon>
        <taxon>Pseudomonadota</taxon>
        <taxon>Gammaproteobacteria</taxon>
        <taxon>Vibrionales</taxon>
        <taxon>Vibrionaceae</taxon>
        <taxon>Vibrio</taxon>
    </lineage>
</organism>
<dbReference type="Proteomes" id="UP000078309">
    <property type="component" value="Unassembled WGS sequence"/>
</dbReference>
<accession>A0ABD4QY31</accession>
<comment type="caution">
    <text evidence="1">The sequence shown here is derived from an EMBL/GenBank/DDBJ whole genome shotgun (WGS) entry which is preliminary data.</text>
</comment>
<reference evidence="1 2" key="1">
    <citation type="journal article" date="2017" name="J. Fish Dis.">
        <title>Comparative assessment of Vibrio virulence in marine fish larvae.</title>
        <authorList>
            <person name="Ronneseth A."/>
            <person name="Castillo D."/>
            <person name="D'Alvise P."/>
            <person name="Tonnesen O."/>
            <person name="Haugland G."/>
            <person name="Grotkjaer T."/>
            <person name="Engell-Sorensen K."/>
            <person name="Norremark L."/>
            <person name="Bergh O."/>
            <person name="Wergeland H.I."/>
            <person name="Gram L."/>
        </authorList>
    </citation>
    <scope>NUCLEOTIDE SEQUENCE [LARGE SCALE GENOMIC DNA]</scope>
    <source>
        <strain evidence="1 2">90-11-286</strain>
    </source>
</reference>
<protein>
    <submittedName>
        <fullName evidence="1">Phage baseplate assembly protein V</fullName>
    </submittedName>
</protein>
<evidence type="ECO:0000313" key="2">
    <source>
        <dbReference type="Proteomes" id="UP000078309"/>
    </source>
</evidence>